<reference evidence="1" key="1">
    <citation type="submission" date="2014-11" db="EMBL/GenBank/DDBJ databases">
        <authorList>
            <person name="Amaro Gonzalez C."/>
        </authorList>
    </citation>
    <scope>NUCLEOTIDE SEQUENCE</scope>
</reference>
<accession>A0A0E9XPN7</accession>
<dbReference type="EMBL" id="GBXM01004792">
    <property type="protein sequence ID" value="JAI03786.1"/>
    <property type="molecule type" value="Transcribed_RNA"/>
</dbReference>
<evidence type="ECO:0000313" key="1">
    <source>
        <dbReference type="EMBL" id="JAI03786.1"/>
    </source>
</evidence>
<dbReference type="AlphaFoldDB" id="A0A0E9XPN7"/>
<protein>
    <submittedName>
        <fullName evidence="1">Uncharacterized protein</fullName>
    </submittedName>
</protein>
<sequence length="95" mass="10852">MQFSNEAGIIRDYNLCRTPLQFALCVIRPIVYYRVKPYTKVSMQVYTSPYQQPDTSALNVHAMTSKYIVWCKTMPACVFKRPVGQCLSGALLSHL</sequence>
<proteinExistence type="predicted"/>
<reference evidence="1" key="2">
    <citation type="journal article" date="2015" name="Fish Shellfish Immunol.">
        <title>Early steps in the European eel (Anguilla anguilla)-Vibrio vulnificus interaction in the gills: Role of the RtxA13 toxin.</title>
        <authorList>
            <person name="Callol A."/>
            <person name="Pajuelo D."/>
            <person name="Ebbesson L."/>
            <person name="Teles M."/>
            <person name="MacKenzie S."/>
            <person name="Amaro C."/>
        </authorList>
    </citation>
    <scope>NUCLEOTIDE SEQUENCE</scope>
</reference>
<name>A0A0E9XPN7_ANGAN</name>
<organism evidence="1">
    <name type="scientific">Anguilla anguilla</name>
    <name type="common">European freshwater eel</name>
    <name type="synonym">Muraena anguilla</name>
    <dbReference type="NCBI Taxonomy" id="7936"/>
    <lineage>
        <taxon>Eukaryota</taxon>
        <taxon>Metazoa</taxon>
        <taxon>Chordata</taxon>
        <taxon>Craniata</taxon>
        <taxon>Vertebrata</taxon>
        <taxon>Euteleostomi</taxon>
        <taxon>Actinopterygii</taxon>
        <taxon>Neopterygii</taxon>
        <taxon>Teleostei</taxon>
        <taxon>Anguilliformes</taxon>
        <taxon>Anguillidae</taxon>
        <taxon>Anguilla</taxon>
    </lineage>
</organism>